<dbReference type="InterPro" id="IPR004381">
    <property type="entry name" value="Glycerate_kinase"/>
</dbReference>
<reference evidence="5" key="1">
    <citation type="submission" date="2016-08" db="EMBL/GenBank/DDBJ databases">
        <authorList>
            <person name="Seilhamer J.J."/>
        </authorList>
    </citation>
    <scope>NUCLEOTIDE SEQUENCE</scope>
    <source>
        <strain evidence="5">86-1</strain>
    </source>
</reference>
<dbReference type="InterPro" id="IPR036129">
    <property type="entry name" value="Glycerate_kinase_sf"/>
</dbReference>
<organism evidence="5">
    <name type="scientific">uncultured Desulfovibrio sp</name>
    <dbReference type="NCBI Taxonomy" id="167968"/>
    <lineage>
        <taxon>Bacteria</taxon>
        <taxon>Pseudomonadati</taxon>
        <taxon>Thermodesulfobacteriota</taxon>
        <taxon>Desulfovibrionia</taxon>
        <taxon>Desulfovibrionales</taxon>
        <taxon>Desulfovibrionaceae</taxon>
        <taxon>Desulfovibrio</taxon>
        <taxon>environmental samples</taxon>
    </lineage>
</organism>
<dbReference type="InterPro" id="IPR018197">
    <property type="entry name" value="Glycerate_kinase_RE-like"/>
</dbReference>
<evidence type="ECO:0000256" key="4">
    <source>
        <dbReference type="PIRNR" id="PIRNR006078"/>
    </source>
</evidence>
<dbReference type="GO" id="GO:0031388">
    <property type="term" value="P:organic acid phosphorylation"/>
    <property type="evidence" value="ECO:0007669"/>
    <property type="project" value="UniProtKB-UniRule"/>
</dbReference>
<accession>A0A212L6M6</accession>
<dbReference type="EMBL" id="FMJC01000002">
    <property type="protein sequence ID" value="SCM73196.1"/>
    <property type="molecule type" value="Genomic_DNA"/>
</dbReference>
<dbReference type="Gene3D" id="3.90.1510.10">
    <property type="entry name" value="Glycerate kinase, domain 2"/>
    <property type="match status" value="1"/>
</dbReference>
<comment type="similarity">
    <text evidence="1 4">Belongs to the glycerate kinase type-1 family.</text>
</comment>
<protein>
    <submittedName>
        <fullName evidence="5">Glycerate kinase</fullName>
        <ecNumber evidence="5">2.7.1.31</ecNumber>
    </submittedName>
</protein>
<keyword evidence="3 4" id="KW-0418">Kinase</keyword>
<dbReference type="NCBIfam" id="TIGR00045">
    <property type="entry name" value="glycerate kinase"/>
    <property type="match status" value="1"/>
</dbReference>
<dbReference type="Pfam" id="PF02595">
    <property type="entry name" value="Gly_kinase"/>
    <property type="match status" value="1"/>
</dbReference>
<dbReference type="PIRSF" id="PIRSF006078">
    <property type="entry name" value="GlxK"/>
    <property type="match status" value="1"/>
</dbReference>
<dbReference type="PANTHER" id="PTHR21599">
    <property type="entry name" value="GLYCERATE KINASE"/>
    <property type="match status" value="1"/>
</dbReference>
<dbReference type="GO" id="GO:0008887">
    <property type="term" value="F:glycerate kinase activity"/>
    <property type="evidence" value="ECO:0007669"/>
    <property type="project" value="UniProtKB-UniRule"/>
</dbReference>
<evidence type="ECO:0000256" key="3">
    <source>
        <dbReference type="ARBA" id="ARBA00022777"/>
    </source>
</evidence>
<dbReference type="AlphaFoldDB" id="A0A212L6M6"/>
<sequence length="380" mass="37935">MKILVAPDSFKGSVSAIAVARAMGRGIHRIFPDAAIEYVPIADGGEGTVQTVVAAAQGEIRQTTVSGPLGTPVVAQWGLINNGATAVIEMAAASGLMLLAAEEKNPLLASTFGVGQLVLAALDAGVSAIVIGIGGSATNDGGSGFARALGARFLDASGKELPEGGAALQELARIDGSALDPRLASVDIMVACDVTNPLCGPTGASAVFGPQKGATPAMVQQLDAALAHYADLAEKSFGKSVRDIPGAGAAGGLGAGLLLFTNARLRSGIDIVLQVIGLEKKLEGASLVFTGEGNTDFQTTHGKAPVGVAKLAAARNIPVICLSGGLDNGYEAIYAQGIDAAAGCPAGPASLEDCIAKGETLVEAAAERTCRLLAVGMRLA</sequence>
<evidence type="ECO:0000256" key="2">
    <source>
        <dbReference type="ARBA" id="ARBA00022679"/>
    </source>
</evidence>
<name>A0A212L6M6_9BACT</name>
<proteinExistence type="inferred from homology"/>
<evidence type="ECO:0000313" key="5">
    <source>
        <dbReference type="EMBL" id="SCM73196.1"/>
    </source>
</evidence>
<dbReference type="InterPro" id="IPR018193">
    <property type="entry name" value="Glyc_kinase_flavodox-like_fold"/>
</dbReference>
<gene>
    <name evidence="5" type="primary">glxK</name>
    <name evidence="5" type="ORF">KL86DES1_21122</name>
</gene>
<dbReference type="PANTHER" id="PTHR21599:SF0">
    <property type="entry name" value="GLYCERATE KINASE"/>
    <property type="match status" value="1"/>
</dbReference>
<dbReference type="Gene3D" id="3.40.50.10350">
    <property type="entry name" value="Glycerate kinase, domain 1"/>
    <property type="match status" value="1"/>
</dbReference>
<dbReference type="SUPFAM" id="SSF110738">
    <property type="entry name" value="Glycerate kinase I"/>
    <property type="match status" value="1"/>
</dbReference>
<dbReference type="EC" id="2.7.1.31" evidence="5"/>
<keyword evidence="2 4" id="KW-0808">Transferase</keyword>
<evidence type="ECO:0000256" key="1">
    <source>
        <dbReference type="ARBA" id="ARBA00006284"/>
    </source>
</evidence>
<dbReference type="RefSeq" id="WP_179980564.1">
    <property type="nucleotide sequence ID" value="NZ_LT608333.1"/>
</dbReference>